<dbReference type="InterPro" id="IPR036640">
    <property type="entry name" value="ABC1_TM_sf"/>
</dbReference>
<feature type="domain" description="ABC transmembrane type-1" evidence="9">
    <location>
        <begin position="34"/>
        <end position="356"/>
    </location>
</feature>
<dbReference type="InterPro" id="IPR027417">
    <property type="entry name" value="P-loop_NTPase"/>
</dbReference>
<dbReference type="PANTHER" id="PTHR43394:SF1">
    <property type="entry name" value="ATP-BINDING CASSETTE SUB-FAMILY B MEMBER 10, MITOCHONDRIAL"/>
    <property type="match status" value="1"/>
</dbReference>
<dbReference type="InterPro" id="IPR003439">
    <property type="entry name" value="ABC_transporter-like_ATP-bd"/>
</dbReference>
<evidence type="ECO:0000256" key="6">
    <source>
        <dbReference type="ARBA" id="ARBA00023136"/>
    </source>
</evidence>
<dbReference type="PROSITE" id="PS00211">
    <property type="entry name" value="ABC_TRANSPORTER_1"/>
    <property type="match status" value="1"/>
</dbReference>
<dbReference type="InterPro" id="IPR017871">
    <property type="entry name" value="ABC_transporter-like_CS"/>
</dbReference>
<evidence type="ECO:0000256" key="3">
    <source>
        <dbReference type="ARBA" id="ARBA00022741"/>
    </source>
</evidence>
<feature type="transmembrane region" description="Helical" evidence="7">
    <location>
        <begin position="189"/>
        <end position="209"/>
    </location>
</feature>
<dbReference type="PANTHER" id="PTHR43394">
    <property type="entry name" value="ATP-DEPENDENT PERMEASE MDL1, MITOCHONDRIAL"/>
    <property type="match status" value="1"/>
</dbReference>
<protein>
    <submittedName>
        <fullName evidence="10">ABC transporter ATP-binding protein</fullName>
    </submittedName>
</protein>
<evidence type="ECO:0000259" key="9">
    <source>
        <dbReference type="PROSITE" id="PS50929"/>
    </source>
</evidence>
<evidence type="ECO:0000259" key="8">
    <source>
        <dbReference type="PROSITE" id="PS50893"/>
    </source>
</evidence>
<dbReference type="SMART" id="SM00382">
    <property type="entry name" value="AAA"/>
    <property type="match status" value="1"/>
</dbReference>
<keyword evidence="2 7" id="KW-0812">Transmembrane</keyword>
<dbReference type="GO" id="GO:0005524">
    <property type="term" value="F:ATP binding"/>
    <property type="evidence" value="ECO:0007669"/>
    <property type="project" value="UniProtKB-KW"/>
</dbReference>
<evidence type="ECO:0000256" key="1">
    <source>
        <dbReference type="ARBA" id="ARBA00004651"/>
    </source>
</evidence>
<feature type="domain" description="ABC transporter" evidence="8">
    <location>
        <begin position="390"/>
        <end position="624"/>
    </location>
</feature>
<dbReference type="RefSeq" id="WP_344310816.1">
    <property type="nucleotide sequence ID" value="NZ_BAAANO010000035.1"/>
</dbReference>
<dbReference type="InterPro" id="IPR011527">
    <property type="entry name" value="ABC1_TM_dom"/>
</dbReference>
<evidence type="ECO:0000313" key="11">
    <source>
        <dbReference type="Proteomes" id="UP001500755"/>
    </source>
</evidence>
<dbReference type="Gene3D" id="1.20.1560.10">
    <property type="entry name" value="ABC transporter type 1, transmembrane domain"/>
    <property type="match status" value="1"/>
</dbReference>
<dbReference type="InterPro" id="IPR039421">
    <property type="entry name" value="Type_1_exporter"/>
</dbReference>
<dbReference type="Proteomes" id="UP001500755">
    <property type="component" value="Unassembled WGS sequence"/>
</dbReference>
<comment type="caution">
    <text evidence="10">The sequence shown here is derived from an EMBL/GenBank/DDBJ whole genome shotgun (WGS) entry which is preliminary data.</text>
</comment>
<dbReference type="PROSITE" id="PS50929">
    <property type="entry name" value="ABC_TM1F"/>
    <property type="match status" value="1"/>
</dbReference>
<dbReference type="Pfam" id="PF00005">
    <property type="entry name" value="ABC_tran"/>
    <property type="match status" value="1"/>
</dbReference>
<dbReference type="CDD" id="cd03254">
    <property type="entry name" value="ABCC_Glucan_exporter_like"/>
    <property type="match status" value="1"/>
</dbReference>
<evidence type="ECO:0000256" key="2">
    <source>
        <dbReference type="ARBA" id="ARBA00022692"/>
    </source>
</evidence>
<evidence type="ECO:0000256" key="7">
    <source>
        <dbReference type="SAM" id="Phobius"/>
    </source>
</evidence>
<dbReference type="InterPro" id="IPR003593">
    <property type="entry name" value="AAA+_ATPase"/>
</dbReference>
<keyword evidence="11" id="KW-1185">Reference proteome</keyword>
<dbReference type="SUPFAM" id="SSF90123">
    <property type="entry name" value="ABC transporter transmembrane region"/>
    <property type="match status" value="1"/>
</dbReference>
<dbReference type="PROSITE" id="PS50893">
    <property type="entry name" value="ABC_TRANSPORTER_2"/>
    <property type="match status" value="1"/>
</dbReference>
<organism evidence="10 11">
    <name type="scientific">Brevibacterium samyangense</name>
    <dbReference type="NCBI Taxonomy" id="366888"/>
    <lineage>
        <taxon>Bacteria</taxon>
        <taxon>Bacillati</taxon>
        <taxon>Actinomycetota</taxon>
        <taxon>Actinomycetes</taxon>
        <taxon>Micrococcales</taxon>
        <taxon>Brevibacteriaceae</taxon>
        <taxon>Brevibacterium</taxon>
    </lineage>
</organism>
<evidence type="ECO:0000256" key="5">
    <source>
        <dbReference type="ARBA" id="ARBA00022989"/>
    </source>
</evidence>
<feature type="transmembrane region" description="Helical" evidence="7">
    <location>
        <begin position="32"/>
        <end position="53"/>
    </location>
</feature>
<gene>
    <name evidence="10" type="ORF">GCM10009755_28540</name>
</gene>
<sequence length="637" mass="68796">MSDETAPGARARHFVPTMRTLLGRFAPSRLRIGAAVVLTAGSIVLTVLGPLVLAQATNLVYEGWVAGRMEAGLTQDEVVADLRASGDGTMADMVEAMVITPGAGIDFTALGRTLLLAALLYVLGSALQWAAGRLLNTVTQRMMSTLRTEVEYKIHSLPLGTFDRMKRGDVLSRLSNDIDNLNQVMSESLGQIITSLLTIVSVLVMMLVLSWQLTLVTLLTVPLSAIVIGLIGARSQKQFLTQWRATGVLNTRVEESITGHNLITVYGRGRATKEAFDTENETVNRASFNAQVLAGLMMPAMQFIGNLVYVGIALIGALQVANGTIRLGTVQAFIQYSRQFSQPLGQLGGMMAQLQSAAACAERVFEFLGYEDESPDRHEEALPTPPRGRIEFRDVRFGYSPDEPLITGLSFVAEPGTTTAIVGPTGAGKTTLVNLLMRFYELDGGAILLDGRDIARLPRAELRSHTGMVLQDTWLFGGTIEENIAYGRPGATREEVVAAARACHVDTFVRTLPDGYDTVIADDGSNLSQGERQLLTIARAFLTNPVLLILDEATSSVDTRTELLVQQAMNTLREGRTSFVIAHRLSTIRDADSILVMEHGDIVEQGTHEELLARDGAYAELHAAQLAAGGSVDDVDV</sequence>
<comment type="subcellular location">
    <subcellularLocation>
        <location evidence="1">Cell membrane</location>
        <topology evidence="1">Multi-pass membrane protein</topology>
    </subcellularLocation>
</comment>
<dbReference type="Pfam" id="PF00664">
    <property type="entry name" value="ABC_membrane"/>
    <property type="match status" value="1"/>
</dbReference>
<keyword evidence="3" id="KW-0547">Nucleotide-binding</keyword>
<keyword evidence="5 7" id="KW-1133">Transmembrane helix</keyword>
<dbReference type="Gene3D" id="3.40.50.300">
    <property type="entry name" value="P-loop containing nucleotide triphosphate hydrolases"/>
    <property type="match status" value="1"/>
</dbReference>
<dbReference type="SUPFAM" id="SSF52540">
    <property type="entry name" value="P-loop containing nucleoside triphosphate hydrolases"/>
    <property type="match status" value="1"/>
</dbReference>
<feature type="transmembrane region" description="Helical" evidence="7">
    <location>
        <begin position="215"/>
        <end position="233"/>
    </location>
</feature>
<keyword evidence="6 7" id="KW-0472">Membrane</keyword>
<evidence type="ECO:0000313" key="10">
    <source>
        <dbReference type="EMBL" id="GAA2015038.1"/>
    </source>
</evidence>
<evidence type="ECO:0000256" key="4">
    <source>
        <dbReference type="ARBA" id="ARBA00022840"/>
    </source>
</evidence>
<name>A0ABP5F736_9MICO</name>
<dbReference type="EMBL" id="BAAANO010000035">
    <property type="protein sequence ID" value="GAA2015038.1"/>
    <property type="molecule type" value="Genomic_DNA"/>
</dbReference>
<feature type="transmembrane region" description="Helical" evidence="7">
    <location>
        <begin position="303"/>
        <end position="321"/>
    </location>
</feature>
<accession>A0ABP5F736</accession>
<dbReference type="CDD" id="cd18547">
    <property type="entry name" value="ABC_6TM_Tm288_like"/>
    <property type="match status" value="1"/>
</dbReference>
<feature type="transmembrane region" description="Helical" evidence="7">
    <location>
        <begin position="114"/>
        <end position="135"/>
    </location>
</feature>
<keyword evidence="4 10" id="KW-0067">ATP-binding</keyword>
<reference evidence="11" key="1">
    <citation type="journal article" date="2019" name="Int. J. Syst. Evol. Microbiol.">
        <title>The Global Catalogue of Microorganisms (GCM) 10K type strain sequencing project: providing services to taxonomists for standard genome sequencing and annotation.</title>
        <authorList>
            <consortium name="The Broad Institute Genomics Platform"/>
            <consortium name="The Broad Institute Genome Sequencing Center for Infectious Disease"/>
            <person name="Wu L."/>
            <person name="Ma J."/>
        </authorList>
    </citation>
    <scope>NUCLEOTIDE SEQUENCE [LARGE SCALE GENOMIC DNA]</scope>
    <source>
        <strain evidence="11">JCM 14546</strain>
    </source>
</reference>
<proteinExistence type="predicted"/>